<dbReference type="AlphaFoldDB" id="A0A1M4PQB1"/>
<name>A0A1M4PQB1_9FIRM</name>
<dbReference type="EMBL" id="LT669839">
    <property type="protein sequence ID" value="SHD77675.1"/>
    <property type="molecule type" value="Genomic_DNA"/>
</dbReference>
<dbReference type="Pfam" id="PF13683">
    <property type="entry name" value="rve_3"/>
    <property type="match status" value="1"/>
</dbReference>
<dbReference type="GO" id="GO:0003676">
    <property type="term" value="F:nucleic acid binding"/>
    <property type="evidence" value="ECO:0007669"/>
    <property type="project" value="InterPro"/>
</dbReference>
<protein>
    <submittedName>
        <fullName evidence="2">Transposase</fullName>
    </submittedName>
</protein>
<dbReference type="PROSITE" id="PS50994">
    <property type="entry name" value="INTEGRASE"/>
    <property type="match status" value="1"/>
</dbReference>
<sequence>MLNSVKDLGKPNAIVSDRYNAYNVPVKTVLGKNVKHIRVESFKDDISNNLIESFHHQFKAWYKTKQGFNSFESANNLISMFIFFYNFVRPHSSLNGLTPAQVAGLNLAAKEKRRYPLVA</sequence>
<proteinExistence type="predicted"/>
<dbReference type="SUPFAM" id="SSF53098">
    <property type="entry name" value="Ribonuclease H-like"/>
    <property type="match status" value="1"/>
</dbReference>
<dbReference type="GO" id="GO:0015074">
    <property type="term" value="P:DNA integration"/>
    <property type="evidence" value="ECO:0007669"/>
    <property type="project" value="InterPro"/>
</dbReference>
<evidence type="ECO:0000313" key="2">
    <source>
        <dbReference type="EMBL" id="SHD77675.1"/>
    </source>
</evidence>
<feature type="domain" description="Integrase catalytic" evidence="1">
    <location>
        <begin position="1"/>
        <end position="107"/>
    </location>
</feature>
<organism evidence="2 3">
    <name type="scientific">[Clostridium] ultunense Esp</name>
    <dbReference type="NCBI Taxonomy" id="1288971"/>
    <lineage>
        <taxon>Bacteria</taxon>
        <taxon>Bacillati</taxon>
        <taxon>Bacillota</taxon>
        <taxon>Tissierellia</taxon>
        <taxon>Tissierellales</taxon>
        <taxon>Tepidimicrobiaceae</taxon>
        <taxon>Schnuerera</taxon>
    </lineage>
</organism>
<dbReference type="InterPro" id="IPR036397">
    <property type="entry name" value="RNaseH_sf"/>
</dbReference>
<evidence type="ECO:0000259" key="1">
    <source>
        <dbReference type="PROSITE" id="PS50994"/>
    </source>
</evidence>
<reference evidence="2 3" key="1">
    <citation type="submission" date="2016-11" db="EMBL/GenBank/DDBJ databases">
        <authorList>
            <person name="Manzoor S."/>
        </authorList>
    </citation>
    <scope>NUCLEOTIDE SEQUENCE [LARGE SCALE GENOMIC DNA]</scope>
    <source>
        <strain evidence="2">Clostridium ultunense strain Esp</strain>
    </source>
</reference>
<keyword evidence="3" id="KW-1185">Reference proteome</keyword>
<dbReference type="InterPro" id="IPR012337">
    <property type="entry name" value="RNaseH-like_sf"/>
</dbReference>
<dbReference type="Proteomes" id="UP000245423">
    <property type="component" value="Chromosome 1"/>
</dbReference>
<gene>
    <name evidence="2" type="ORF">CUESP1_2321</name>
</gene>
<dbReference type="InterPro" id="IPR001584">
    <property type="entry name" value="Integrase_cat-core"/>
</dbReference>
<evidence type="ECO:0000313" key="3">
    <source>
        <dbReference type="Proteomes" id="UP000245423"/>
    </source>
</evidence>
<accession>A0A1M4PQB1</accession>
<dbReference type="Gene3D" id="3.30.420.10">
    <property type="entry name" value="Ribonuclease H-like superfamily/Ribonuclease H"/>
    <property type="match status" value="1"/>
</dbReference>